<proteinExistence type="predicted"/>
<comment type="caution">
    <text evidence="2">The sequence shown here is derived from an EMBL/GenBank/DDBJ whole genome shotgun (WGS) entry which is preliminary data.</text>
</comment>
<dbReference type="GO" id="GO:0005634">
    <property type="term" value="C:nucleus"/>
    <property type="evidence" value="ECO:0007669"/>
    <property type="project" value="TreeGrafter"/>
</dbReference>
<name>A0AA38CM82_TAXCH</name>
<organism evidence="2 3">
    <name type="scientific">Taxus chinensis</name>
    <name type="common">Chinese yew</name>
    <name type="synonym">Taxus wallichiana var. chinensis</name>
    <dbReference type="NCBI Taxonomy" id="29808"/>
    <lineage>
        <taxon>Eukaryota</taxon>
        <taxon>Viridiplantae</taxon>
        <taxon>Streptophyta</taxon>
        <taxon>Embryophyta</taxon>
        <taxon>Tracheophyta</taxon>
        <taxon>Spermatophyta</taxon>
        <taxon>Pinopsida</taxon>
        <taxon>Pinidae</taxon>
        <taxon>Conifers II</taxon>
        <taxon>Cupressales</taxon>
        <taxon>Taxaceae</taxon>
        <taxon>Taxus</taxon>
    </lineage>
</organism>
<dbReference type="Gene3D" id="1.25.40.990">
    <property type="match status" value="1"/>
</dbReference>
<dbReference type="AlphaFoldDB" id="A0AA38CM82"/>
<dbReference type="Proteomes" id="UP000824469">
    <property type="component" value="Unassembled WGS sequence"/>
</dbReference>
<dbReference type="PANTHER" id="PTHR12436">
    <property type="entry name" value="80 KDA MCM3-ASSOCIATED PROTEIN"/>
    <property type="match status" value="1"/>
</dbReference>
<feature type="domain" description="PCI" evidence="1">
    <location>
        <begin position="1"/>
        <end position="134"/>
    </location>
</feature>
<dbReference type="OMA" id="FAECEEW"/>
<dbReference type="PROSITE" id="PS50250">
    <property type="entry name" value="PCI"/>
    <property type="match status" value="1"/>
</dbReference>
<sequence length="152" mass="16816">LSLNAKSDDIVKHALAVRAAVSSGNYTAFFRLYRTASTLSACLMDLYVEKMRFEAVRCISRSYRPTVPVPFIAQILGFADVTSFKNTDEVDGLDECEEWLRAHGAIVITDKTTGELQLNAKDTASSLYMPEPEDAVPHGDVYLGLNDFFARA</sequence>
<gene>
    <name evidence="2" type="ORF">KI387_014348</name>
</gene>
<accession>A0AA38CM82</accession>
<dbReference type="PANTHER" id="PTHR12436:SF4">
    <property type="entry name" value="LEUKOCYTE RECEPTOR CLUSTER MEMBER 8"/>
    <property type="match status" value="1"/>
</dbReference>
<evidence type="ECO:0000259" key="1">
    <source>
        <dbReference type="PROSITE" id="PS50250"/>
    </source>
</evidence>
<dbReference type="InterPro" id="IPR045107">
    <property type="entry name" value="SAC3/GANP/THP3"/>
</dbReference>
<keyword evidence="3" id="KW-1185">Reference proteome</keyword>
<dbReference type="Pfam" id="PF03399">
    <property type="entry name" value="SAC3_GANP"/>
    <property type="match status" value="1"/>
</dbReference>
<evidence type="ECO:0000313" key="3">
    <source>
        <dbReference type="Proteomes" id="UP000824469"/>
    </source>
</evidence>
<dbReference type="InterPro" id="IPR000717">
    <property type="entry name" value="PCI_dom"/>
</dbReference>
<protein>
    <recommendedName>
        <fullName evidence="1">PCI domain-containing protein</fullName>
    </recommendedName>
</protein>
<dbReference type="InterPro" id="IPR005062">
    <property type="entry name" value="SAC3/GANP/THP3_conserved"/>
</dbReference>
<feature type="non-terminal residue" evidence="2">
    <location>
        <position position="1"/>
    </location>
</feature>
<reference evidence="2 3" key="1">
    <citation type="journal article" date="2021" name="Nat. Plants">
        <title>The Taxus genome provides insights into paclitaxel biosynthesis.</title>
        <authorList>
            <person name="Xiong X."/>
            <person name="Gou J."/>
            <person name="Liao Q."/>
            <person name="Li Y."/>
            <person name="Zhou Q."/>
            <person name="Bi G."/>
            <person name="Li C."/>
            <person name="Du R."/>
            <person name="Wang X."/>
            <person name="Sun T."/>
            <person name="Guo L."/>
            <person name="Liang H."/>
            <person name="Lu P."/>
            <person name="Wu Y."/>
            <person name="Zhang Z."/>
            <person name="Ro D.K."/>
            <person name="Shang Y."/>
            <person name="Huang S."/>
            <person name="Yan J."/>
        </authorList>
    </citation>
    <scope>NUCLEOTIDE SEQUENCE [LARGE SCALE GENOMIC DNA]</scope>
    <source>
        <strain evidence="2">Ta-2019</strain>
    </source>
</reference>
<dbReference type="EMBL" id="JAHRHJ020000009">
    <property type="protein sequence ID" value="KAH9302765.1"/>
    <property type="molecule type" value="Genomic_DNA"/>
</dbReference>
<evidence type="ECO:0000313" key="2">
    <source>
        <dbReference type="EMBL" id="KAH9302765.1"/>
    </source>
</evidence>